<dbReference type="STRING" id="237682.SAMN05421676_11120"/>
<dbReference type="GO" id="GO:0016209">
    <property type="term" value="F:antioxidant activity"/>
    <property type="evidence" value="ECO:0007669"/>
    <property type="project" value="InterPro"/>
</dbReference>
<dbReference type="SUPFAM" id="SSF52833">
    <property type="entry name" value="Thioredoxin-like"/>
    <property type="match status" value="1"/>
</dbReference>
<accession>A0A1I0I7N7</accession>
<protein>
    <submittedName>
        <fullName evidence="3">Thiol-disulfide isomerase or thioredoxin</fullName>
    </submittedName>
</protein>
<dbReference type="RefSeq" id="WP_093136828.1">
    <property type="nucleotide sequence ID" value="NZ_FOHJ01000011.1"/>
</dbReference>
<dbReference type="GO" id="GO:0016853">
    <property type="term" value="F:isomerase activity"/>
    <property type="evidence" value="ECO:0007669"/>
    <property type="project" value="UniProtKB-KW"/>
</dbReference>
<dbReference type="Pfam" id="PF00578">
    <property type="entry name" value="AhpC-TSA"/>
    <property type="match status" value="1"/>
</dbReference>
<dbReference type="AlphaFoldDB" id="A0A1I0I7N7"/>
<name>A0A1I0I7N7_9BACI</name>
<evidence type="ECO:0000256" key="1">
    <source>
        <dbReference type="ARBA" id="ARBA00023157"/>
    </source>
</evidence>
<dbReference type="Gene3D" id="3.40.30.10">
    <property type="entry name" value="Glutaredoxin"/>
    <property type="match status" value="1"/>
</dbReference>
<evidence type="ECO:0000259" key="2">
    <source>
        <dbReference type="PROSITE" id="PS51352"/>
    </source>
</evidence>
<dbReference type="PANTHER" id="PTHR42852">
    <property type="entry name" value="THIOL:DISULFIDE INTERCHANGE PROTEIN DSBE"/>
    <property type="match status" value="1"/>
</dbReference>
<dbReference type="EMBL" id="FOHJ01000011">
    <property type="protein sequence ID" value="SET92534.1"/>
    <property type="molecule type" value="Genomic_DNA"/>
</dbReference>
<dbReference type="OrthoDB" id="9811352at2"/>
<dbReference type="InterPro" id="IPR036249">
    <property type="entry name" value="Thioredoxin-like_sf"/>
</dbReference>
<dbReference type="CDD" id="cd02966">
    <property type="entry name" value="TlpA_like_family"/>
    <property type="match status" value="1"/>
</dbReference>
<keyword evidence="1" id="KW-1015">Disulfide bond</keyword>
<organism evidence="3 4">
    <name type="scientific">Salinibacillus kushneri</name>
    <dbReference type="NCBI Taxonomy" id="237682"/>
    <lineage>
        <taxon>Bacteria</taxon>
        <taxon>Bacillati</taxon>
        <taxon>Bacillota</taxon>
        <taxon>Bacilli</taxon>
        <taxon>Bacillales</taxon>
        <taxon>Bacillaceae</taxon>
        <taxon>Salinibacillus</taxon>
    </lineage>
</organism>
<dbReference type="InterPro" id="IPR000866">
    <property type="entry name" value="AhpC/TSA"/>
</dbReference>
<dbReference type="Proteomes" id="UP000199095">
    <property type="component" value="Unassembled WGS sequence"/>
</dbReference>
<keyword evidence="3" id="KW-0413">Isomerase</keyword>
<evidence type="ECO:0000313" key="4">
    <source>
        <dbReference type="Proteomes" id="UP000199095"/>
    </source>
</evidence>
<gene>
    <name evidence="3" type="ORF">SAMN05421676_11120</name>
</gene>
<dbReference type="InterPro" id="IPR050553">
    <property type="entry name" value="Thioredoxin_ResA/DsbE_sf"/>
</dbReference>
<proteinExistence type="predicted"/>
<feature type="domain" description="Thioredoxin" evidence="2">
    <location>
        <begin position="1"/>
        <end position="146"/>
    </location>
</feature>
<reference evidence="4" key="1">
    <citation type="submission" date="2016-10" db="EMBL/GenBank/DDBJ databases">
        <authorList>
            <person name="Varghese N."/>
            <person name="Submissions S."/>
        </authorList>
    </citation>
    <scope>NUCLEOTIDE SEQUENCE [LARGE SCALE GENOMIC DNA]</scope>
    <source>
        <strain evidence="4">CGMCC 1.3566</strain>
    </source>
</reference>
<dbReference type="GO" id="GO:0016491">
    <property type="term" value="F:oxidoreductase activity"/>
    <property type="evidence" value="ECO:0007669"/>
    <property type="project" value="InterPro"/>
</dbReference>
<keyword evidence="4" id="KW-1185">Reference proteome</keyword>
<dbReference type="InterPro" id="IPR013766">
    <property type="entry name" value="Thioredoxin_domain"/>
</dbReference>
<dbReference type="PROSITE" id="PS51352">
    <property type="entry name" value="THIOREDOXIN_2"/>
    <property type="match status" value="1"/>
</dbReference>
<dbReference type="PANTHER" id="PTHR42852:SF12">
    <property type="entry name" value="THIOL-DISULFIDE OXIDOREDUCTASE YKUV"/>
    <property type="match status" value="1"/>
</dbReference>
<sequence length="148" mass="16894">MRLRQEMPELSSATTWLNGRISKGTLIGADDPSLIHFWSVSCKTCKKAMPKIHKIRDHYADYLNVIAIHMPRSQQDMDVNLVKEKAREHHITEPILIDNDLTLSNAFGVKEVPAYFLFDKDGKLRHSQVGGNGLGMLTKRIQRVLTKR</sequence>
<evidence type="ECO:0000313" key="3">
    <source>
        <dbReference type="EMBL" id="SET92534.1"/>
    </source>
</evidence>